<dbReference type="InterPro" id="IPR035979">
    <property type="entry name" value="RBD_domain_sf"/>
</dbReference>
<gene>
    <name evidence="2" type="ORF">RclHR1_03560009</name>
</gene>
<evidence type="ECO:0000313" key="2">
    <source>
        <dbReference type="EMBL" id="GBB99554.1"/>
    </source>
</evidence>
<dbReference type="SUPFAM" id="SSF54928">
    <property type="entry name" value="RNA-binding domain, RBD"/>
    <property type="match status" value="1"/>
</dbReference>
<sequence>MENFENTWSTTITELLKTFEAELIKDLGKIYSVASAGKPGRQDKQFKTLAFLVGEQNLYTRDWFIGFNNVSDTNNYNMLQPLPQGNNFEDLEPQQSWSQPEQSAPVISTESQAMIIDSKEKQGSIQKVTCDNNIVHESQNRQRRTIMVYDVPTKWSPDKIRSAFSDWGRVLNISLKTQHKYYTIRVDIVLNPTKDTEFILMPWCTQLGGIWVRWFPGEWKLAQRKSREIFQASFRFPADTTEDAIYSKFTPDNESSFSIRELLRGKLSRINKAQRNTLF</sequence>
<keyword evidence="3" id="KW-1185">Reference proteome</keyword>
<reference evidence="2 3" key="1">
    <citation type="submission" date="2017-11" db="EMBL/GenBank/DDBJ databases">
        <title>The genome of Rhizophagus clarus HR1 reveals common genetic basis of auxotrophy among arbuscular mycorrhizal fungi.</title>
        <authorList>
            <person name="Kobayashi Y."/>
        </authorList>
    </citation>
    <scope>NUCLEOTIDE SEQUENCE [LARGE SCALE GENOMIC DNA]</scope>
    <source>
        <strain evidence="2 3">HR1</strain>
    </source>
</reference>
<evidence type="ECO:0000313" key="3">
    <source>
        <dbReference type="Proteomes" id="UP000247702"/>
    </source>
</evidence>
<dbReference type="EMBL" id="BEXD01002846">
    <property type="protein sequence ID" value="GBB99554.1"/>
    <property type="molecule type" value="Genomic_DNA"/>
</dbReference>
<feature type="compositionally biased region" description="Low complexity" evidence="1">
    <location>
        <begin position="93"/>
        <end position="102"/>
    </location>
</feature>
<organism evidence="2 3">
    <name type="scientific">Rhizophagus clarus</name>
    <dbReference type="NCBI Taxonomy" id="94130"/>
    <lineage>
        <taxon>Eukaryota</taxon>
        <taxon>Fungi</taxon>
        <taxon>Fungi incertae sedis</taxon>
        <taxon>Mucoromycota</taxon>
        <taxon>Glomeromycotina</taxon>
        <taxon>Glomeromycetes</taxon>
        <taxon>Glomerales</taxon>
        <taxon>Glomeraceae</taxon>
        <taxon>Rhizophagus</taxon>
    </lineage>
</organism>
<accession>A0A2Z6RMX7</accession>
<evidence type="ECO:0000256" key="1">
    <source>
        <dbReference type="SAM" id="MobiDB-lite"/>
    </source>
</evidence>
<comment type="caution">
    <text evidence="2">The sequence shown here is derived from an EMBL/GenBank/DDBJ whole genome shotgun (WGS) entry which is preliminary data.</text>
</comment>
<dbReference type="Proteomes" id="UP000247702">
    <property type="component" value="Unassembled WGS sequence"/>
</dbReference>
<proteinExistence type="predicted"/>
<dbReference type="AlphaFoldDB" id="A0A2Z6RMX7"/>
<feature type="region of interest" description="Disordered" evidence="1">
    <location>
        <begin position="81"/>
        <end position="102"/>
    </location>
</feature>
<protein>
    <recommendedName>
        <fullName evidence="4">RRM domain-containing protein</fullName>
    </recommendedName>
</protein>
<dbReference type="GO" id="GO:0003676">
    <property type="term" value="F:nucleic acid binding"/>
    <property type="evidence" value="ECO:0007669"/>
    <property type="project" value="InterPro"/>
</dbReference>
<evidence type="ECO:0008006" key="4">
    <source>
        <dbReference type="Google" id="ProtNLM"/>
    </source>
</evidence>
<name>A0A2Z6RMX7_9GLOM</name>